<accession>A0A1J1I986</accession>
<dbReference type="AlphaFoldDB" id="A0A1J1I986"/>
<proteinExistence type="predicted"/>
<dbReference type="Proteomes" id="UP000183832">
    <property type="component" value="Unassembled WGS sequence"/>
</dbReference>
<dbReference type="EMBL" id="CVRI01000044">
    <property type="protein sequence ID" value="CRK96779.1"/>
    <property type="molecule type" value="Genomic_DNA"/>
</dbReference>
<evidence type="ECO:0000313" key="2">
    <source>
        <dbReference type="Proteomes" id="UP000183832"/>
    </source>
</evidence>
<sequence length="63" mass="7502">MLNELLVDVVKAKQFVIHPCSHHSFIYTKMWTIKKYDLEVVGWSRWNDLTLQTKRRLSVITSP</sequence>
<organism evidence="1 2">
    <name type="scientific">Clunio marinus</name>
    <dbReference type="NCBI Taxonomy" id="568069"/>
    <lineage>
        <taxon>Eukaryota</taxon>
        <taxon>Metazoa</taxon>
        <taxon>Ecdysozoa</taxon>
        <taxon>Arthropoda</taxon>
        <taxon>Hexapoda</taxon>
        <taxon>Insecta</taxon>
        <taxon>Pterygota</taxon>
        <taxon>Neoptera</taxon>
        <taxon>Endopterygota</taxon>
        <taxon>Diptera</taxon>
        <taxon>Nematocera</taxon>
        <taxon>Chironomoidea</taxon>
        <taxon>Chironomidae</taxon>
        <taxon>Clunio</taxon>
    </lineage>
</organism>
<keyword evidence="2" id="KW-1185">Reference proteome</keyword>
<reference evidence="1 2" key="1">
    <citation type="submission" date="2015-04" db="EMBL/GenBank/DDBJ databases">
        <authorList>
            <person name="Syromyatnikov M.Y."/>
            <person name="Popov V.N."/>
        </authorList>
    </citation>
    <scope>NUCLEOTIDE SEQUENCE [LARGE SCALE GENOMIC DNA]</scope>
</reference>
<name>A0A1J1I986_9DIPT</name>
<protein>
    <submittedName>
        <fullName evidence="1">CLUMA_CG010267, isoform A</fullName>
    </submittedName>
</protein>
<evidence type="ECO:0000313" key="1">
    <source>
        <dbReference type="EMBL" id="CRK96779.1"/>
    </source>
</evidence>
<gene>
    <name evidence="1" type="ORF">CLUMA_CG010267</name>
</gene>